<keyword evidence="2" id="KW-1185">Reference proteome</keyword>
<reference evidence="1" key="1">
    <citation type="submission" date="2023-06" db="EMBL/GenBank/DDBJ databases">
        <authorList>
            <consortium name="Lawrence Berkeley National Laboratory"/>
            <person name="Ahrendt S."/>
            <person name="Sahu N."/>
            <person name="Indic B."/>
            <person name="Wong-Bajracharya J."/>
            <person name="Merenyi Z."/>
            <person name="Ke H.-M."/>
            <person name="Monk M."/>
            <person name="Kocsube S."/>
            <person name="Drula E."/>
            <person name="Lipzen A."/>
            <person name="Balint B."/>
            <person name="Henrissat B."/>
            <person name="Andreopoulos B."/>
            <person name="Martin F.M."/>
            <person name="Harder C.B."/>
            <person name="Rigling D."/>
            <person name="Ford K.L."/>
            <person name="Foster G.D."/>
            <person name="Pangilinan J."/>
            <person name="Papanicolaou A."/>
            <person name="Barry K."/>
            <person name="LaButti K."/>
            <person name="Viragh M."/>
            <person name="Koriabine M."/>
            <person name="Yan M."/>
            <person name="Riley R."/>
            <person name="Champramary S."/>
            <person name="Plett K.L."/>
            <person name="Tsai I.J."/>
            <person name="Slot J."/>
            <person name="Sipos G."/>
            <person name="Plett J."/>
            <person name="Nagy L.G."/>
            <person name="Grigoriev I.V."/>
        </authorList>
    </citation>
    <scope>NUCLEOTIDE SEQUENCE</scope>
    <source>
        <strain evidence="1">ICMP 16352</strain>
    </source>
</reference>
<gene>
    <name evidence="1" type="ORF">IW261DRAFT_1373321</name>
</gene>
<dbReference type="AlphaFoldDB" id="A0AA39NJ81"/>
<protein>
    <recommendedName>
        <fullName evidence="3">F-box domain-containing protein</fullName>
    </recommendedName>
</protein>
<comment type="caution">
    <text evidence="1">The sequence shown here is derived from an EMBL/GenBank/DDBJ whole genome shotgun (WGS) entry which is preliminary data.</text>
</comment>
<feature type="non-terminal residue" evidence="1">
    <location>
        <position position="522"/>
    </location>
</feature>
<evidence type="ECO:0008006" key="3">
    <source>
        <dbReference type="Google" id="ProtNLM"/>
    </source>
</evidence>
<dbReference type="EMBL" id="JAUEPR010000081">
    <property type="protein sequence ID" value="KAK0466626.1"/>
    <property type="molecule type" value="Genomic_DNA"/>
</dbReference>
<organism evidence="1 2">
    <name type="scientific">Armillaria novae-zelandiae</name>
    <dbReference type="NCBI Taxonomy" id="153914"/>
    <lineage>
        <taxon>Eukaryota</taxon>
        <taxon>Fungi</taxon>
        <taxon>Dikarya</taxon>
        <taxon>Basidiomycota</taxon>
        <taxon>Agaricomycotina</taxon>
        <taxon>Agaricomycetes</taxon>
        <taxon>Agaricomycetidae</taxon>
        <taxon>Agaricales</taxon>
        <taxon>Marasmiineae</taxon>
        <taxon>Physalacriaceae</taxon>
        <taxon>Armillaria</taxon>
    </lineage>
</organism>
<accession>A0AA39NJ81</accession>
<name>A0AA39NJ81_9AGAR</name>
<sequence length="522" mass="59133">MAYIPTKKLDFDTRLAPLLPDYSHAPPDARTIELLKTNAPPTPIEMKSLEATLLETPDRIAELDSIIDSTTSLLRYLTKDRNQAIENHANAKKILSPSRRLPPEVLTETFIRCSPLYGGERPPLDPRALPWTLSHVCKKWRTVVINTPELWSSIFVNFRSDKFLNGRRAHEAAFMLGTILDRARPNDLDVIIGLTGDVSTHPACAVLLSSVRRWKSLYVTGQSCDLGFLSPCRGFLDRLEAAAVAVSGRLRSEAVDTFAVAPRLRYFVKTWDAPFLLPANLVDFEDSAPFNENTCTTLRHLVNIKYLSISCSSYSSELPQIDLPRLSELKLKVNLYGWKWDAFCTYNHFKFPFLTHLQMMLTSSDTEIPTRVPQPISSSTVSSLILTWINQFSWQDSSGGILRKLFSLCELPNLQRLTVEYCPNINCFLDALYILPRKNVMFPKMSTLDIKCVPMCNFHADLLDMHILVDLLQSRRDRGALHEFNITWRWGVVNDDADTRSRWQQLCAPGGGIQISGFIEGL</sequence>
<evidence type="ECO:0000313" key="2">
    <source>
        <dbReference type="Proteomes" id="UP001175227"/>
    </source>
</evidence>
<evidence type="ECO:0000313" key="1">
    <source>
        <dbReference type="EMBL" id="KAK0466626.1"/>
    </source>
</evidence>
<dbReference type="Gene3D" id="1.20.1280.50">
    <property type="match status" value="1"/>
</dbReference>
<proteinExistence type="predicted"/>
<dbReference type="SUPFAM" id="SSF52047">
    <property type="entry name" value="RNI-like"/>
    <property type="match status" value="1"/>
</dbReference>
<dbReference type="Proteomes" id="UP001175227">
    <property type="component" value="Unassembled WGS sequence"/>
</dbReference>